<reference evidence="7" key="2">
    <citation type="journal article" date="2022" name="Elife">
        <title>Obligate sexual reproduction of a homothallic fungus closely related to the Cryptococcus pathogenic species complex.</title>
        <authorList>
            <person name="Passer A.R."/>
            <person name="Clancey S.A."/>
            <person name="Shea T."/>
            <person name="David-Palma M."/>
            <person name="Averette A.F."/>
            <person name="Boekhout T."/>
            <person name="Porcel B.M."/>
            <person name="Nowrousian M."/>
            <person name="Cuomo C.A."/>
            <person name="Sun S."/>
            <person name="Heitman J."/>
            <person name="Coelho M.A."/>
        </authorList>
    </citation>
    <scope>NUCLEOTIDE SEQUENCE</scope>
    <source>
        <strain evidence="7">CBS 7841</strain>
    </source>
</reference>
<dbReference type="InterPro" id="IPR052260">
    <property type="entry name" value="Autophagy_Rcpt_SigReg"/>
</dbReference>
<dbReference type="Pfam" id="PF16158">
    <property type="entry name" value="N_BRCA1_IG"/>
    <property type="match status" value="1"/>
</dbReference>
<feature type="compositionally biased region" description="Acidic residues" evidence="5">
    <location>
        <begin position="989"/>
        <end position="1008"/>
    </location>
</feature>
<evidence type="ECO:0000259" key="6">
    <source>
        <dbReference type="PROSITE" id="PS50135"/>
    </source>
</evidence>
<protein>
    <recommendedName>
        <fullName evidence="6">ZZ-type domain-containing protein</fullName>
    </recommendedName>
</protein>
<dbReference type="GO" id="GO:0008270">
    <property type="term" value="F:zinc ion binding"/>
    <property type="evidence" value="ECO:0007669"/>
    <property type="project" value="UniProtKB-KW"/>
</dbReference>
<feature type="domain" description="ZZ-type" evidence="6">
    <location>
        <begin position="402"/>
        <end position="457"/>
    </location>
</feature>
<proteinExistence type="predicted"/>
<sequence length="1008" mass="111941">MFIIKATLKDETRRFTFDARQFPPYREVQQKLRTIFNLPATCHPFWVNVLLFPDDSRNARIMFKQHVCDTGEYESAQAPFRKTIGPSPALVFTILLTSDPRMTSVHGFHRANQLLAALDAIAIQRMGIQESLTSEKGLLLSLEDKAAECVREGDVIGREFWTSRANEKRRHFEHLESALRFCDTRLKELNEELDNRPLHGYHQTLREFAETEGREEAIRAQQTEDGLAAWRASQELNCPPMMPFPPLESILHPHPSAFAFPGFLPPPLSQLPNFINKPPPPPFFIPSSHPRHQERVHAHERRLKSMIESVSEMLNPSNPNGLVPAQEIKSMLDGFLNNLTNQLANTFDSSSRISVSDNSPEPRIPGAFVQTSSQPQVDAQCQAQSEEKVAPAHKLGRGGFRHRRIWCDGCEQEIRGMRYKCDQCPDYDLCGSCLPLLHTSELHPIAHTFKAMLHPELQERIKLTPDGNADESSVHAATCDLCNLTIVGVRWKCLNCPDWDSCGNCASSLNQNHPGHSFVKLYKKSDYVVSAAMEARDMVDHSNVSCDGCMSQMHGIRYKCMHPSCSDYDLCEKCEASPLPVHPNSHPMLKIKVPARVNFRSSFQSKDHLEVTSHQPCNQHQKRFSCTRLRGHSQAHGDAFGSRRAGQWRQSDPSPAPYYKPVREHVTLAGPPDVPSEGATTVRIPQTYLAECKASVVDGRNQDKQADAYTPEAVSPMMADMTSFIPKCVNDTAVNTPKAEVIDSIGIKEPIGPLDIFSFVRHSTIPPGTAVPAGTIFTKVWKFTHFASGKEYDFESVKLVHQSRGADSSGLTGCDVDHKITKDEIKEGEGEIKIVGLRVPDKPGEEVSECWRFVDEKGVEYGQPFKLRITVSEDLMQSKSLSSSSVVMPSNLNQQNVDPTILQRDQGTNLNVDFGNNGPFSSSIGTPVESGLIASTNTSAYASPLASPSSCSALPSAVNTEDDDISIISYDDTIVSVSTKSAEAHDAESDGGFELVEDSEDDLTVDEL</sequence>
<dbReference type="SMART" id="SM00291">
    <property type="entry name" value="ZnF_ZZ"/>
    <property type="match status" value="3"/>
</dbReference>
<dbReference type="GO" id="GO:0070530">
    <property type="term" value="F:K63-linked polyubiquitin modification-dependent protein binding"/>
    <property type="evidence" value="ECO:0007669"/>
    <property type="project" value="TreeGrafter"/>
</dbReference>
<name>A0AAJ8JP85_9TREE</name>
<evidence type="ECO:0000256" key="2">
    <source>
        <dbReference type="ARBA" id="ARBA00022771"/>
    </source>
</evidence>
<dbReference type="PROSITE" id="PS50135">
    <property type="entry name" value="ZF_ZZ_2"/>
    <property type="match status" value="2"/>
</dbReference>
<dbReference type="Gene3D" id="3.30.60.90">
    <property type="match status" value="3"/>
</dbReference>
<dbReference type="Gene3D" id="2.60.40.10">
    <property type="entry name" value="Immunoglobulins"/>
    <property type="match status" value="1"/>
</dbReference>
<evidence type="ECO:0000256" key="5">
    <source>
        <dbReference type="SAM" id="MobiDB-lite"/>
    </source>
</evidence>
<dbReference type="RefSeq" id="XP_066066581.1">
    <property type="nucleotide sequence ID" value="XM_066210484.1"/>
</dbReference>
<organism evidence="7 8">
    <name type="scientific">Cryptococcus depauperatus CBS 7841</name>
    <dbReference type="NCBI Taxonomy" id="1295531"/>
    <lineage>
        <taxon>Eukaryota</taxon>
        <taxon>Fungi</taxon>
        <taxon>Dikarya</taxon>
        <taxon>Basidiomycota</taxon>
        <taxon>Agaricomycotina</taxon>
        <taxon>Tremellomycetes</taxon>
        <taxon>Tremellales</taxon>
        <taxon>Cryptococcaceae</taxon>
        <taxon>Cryptococcus</taxon>
    </lineage>
</organism>
<dbReference type="KEGG" id="cdep:91085247"/>
<dbReference type="GO" id="GO:0007032">
    <property type="term" value="P:endosome organization"/>
    <property type="evidence" value="ECO:0007669"/>
    <property type="project" value="TreeGrafter"/>
</dbReference>
<feature type="domain" description="ZZ-type" evidence="6">
    <location>
        <begin position="541"/>
        <end position="596"/>
    </location>
</feature>
<evidence type="ECO:0000256" key="4">
    <source>
        <dbReference type="PROSITE-ProRule" id="PRU00228"/>
    </source>
</evidence>
<feature type="region of interest" description="Disordered" evidence="5">
    <location>
        <begin position="981"/>
        <end position="1008"/>
    </location>
</feature>
<keyword evidence="1" id="KW-0479">Metal-binding</keyword>
<dbReference type="InterPro" id="IPR000433">
    <property type="entry name" value="Znf_ZZ"/>
</dbReference>
<evidence type="ECO:0000256" key="3">
    <source>
        <dbReference type="ARBA" id="ARBA00022833"/>
    </source>
</evidence>
<dbReference type="Proteomes" id="UP000094043">
    <property type="component" value="Chromosome 1"/>
</dbReference>
<dbReference type="InterPro" id="IPR043145">
    <property type="entry name" value="Znf_ZZ_sf"/>
</dbReference>
<keyword evidence="3" id="KW-0862">Zinc</keyword>
<dbReference type="GO" id="GO:0044753">
    <property type="term" value="C:amphisome"/>
    <property type="evidence" value="ECO:0007669"/>
    <property type="project" value="TreeGrafter"/>
</dbReference>
<dbReference type="GeneID" id="91085247"/>
<reference evidence="7" key="1">
    <citation type="submission" date="2016-06" db="EMBL/GenBank/DDBJ databases">
        <authorList>
            <person name="Cuomo C."/>
            <person name="Litvintseva A."/>
            <person name="Heitman J."/>
            <person name="Chen Y."/>
            <person name="Sun S."/>
            <person name="Springer D."/>
            <person name="Dromer F."/>
            <person name="Young S."/>
            <person name="Zeng Q."/>
            <person name="Chapman S."/>
            <person name="Gujja S."/>
            <person name="Saif S."/>
            <person name="Birren B."/>
        </authorList>
    </citation>
    <scope>NUCLEOTIDE SEQUENCE</scope>
    <source>
        <strain evidence="7">CBS 7841</strain>
    </source>
</reference>
<dbReference type="PANTHER" id="PTHR15090:SF0">
    <property type="entry name" value="SEQUESTOSOME-1"/>
    <property type="match status" value="1"/>
</dbReference>
<keyword evidence="8" id="KW-1185">Reference proteome</keyword>
<dbReference type="InterPro" id="IPR013783">
    <property type="entry name" value="Ig-like_fold"/>
</dbReference>
<dbReference type="PANTHER" id="PTHR15090">
    <property type="entry name" value="SEQUESTOSOME 1-RELATED"/>
    <property type="match status" value="1"/>
</dbReference>
<dbReference type="GO" id="GO:0000423">
    <property type="term" value="P:mitophagy"/>
    <property type="evidence" value="ECO:0007669"/>
    <property type="project" value="TreeGrafter"/>
</dbReference>
<dbReference type="GO" id="GO:0035973">
    <property type="term" value="P:aggrephagy"/>
    <property type="evidence" value="ECO:0007669"/>
    <property type="project" value="TreeGrafter"/>
</dbReference>
<evidence type="ECO:0000313" key="8">
    <source>
        <dbReference type="Proteomes" id="UP000094043"/>
    </source>
</evidence>
<dbReference type="SUPFAM" id="SSF57850">
    <property type="entry name" value="RING/U-box"/>
    <property type="match status" value="3"/>
</dbReference>
<feature type="region of interest" description="Disordered" evidence="5">
    <location>
        <begin position="635"/>
        <end position="660"/>
    </location>
</feature>
<dbReference type="InterPro" id="IPR032350">
    <property type="entry name" value="Nbr1_FW"/>
</dbReference>
<dbReference type="CDD" id="cd02340">
    <property type="entry name" value="ZZ_NBR1_like"/>
    <property type="match status" value="3"/>
</dbReference>
<dbReference type="GO" id="GO:0005080">
    <property type="term" value="F:protein kinase C binding"/>
    <property type="evidence" value="ECO:0007669"/>
    <property type="project" value="TreeGrafter"/>
</dbReference>
<accession>A0AAJ8JP85</accession>
<keyword evidence="2 4" id="KW-0863">Zinc-finger</keyword>
<dbReference type="EMBL" id="CP143784">
    <property type="protein sequence ID" value="WVN85881.1"/>
    <property type="molecule type" value="Genomic_DNA"/>
</dbReference>
<dbReference type="Pfam" id="PF00569">
    <property type="entry name" value="ZZ"/>
    <property type="match status" value="3"/>
</dbReference>
<reference evidence="7" key="3">
    <citation type="submission" date="2024-01" db="EMBL/GenBank/DDBJ databases">
        <authorList>
            <person name="Coelho M.A."/>
            <person name="David-Palma M."/>
            <person name="Shea T."/>
            <person name="Sun S."/>
            <person name="Cuomo C.A."/>
            <person name="Heitman J."/>
        </authorList>
    </citation>
    <scope>NUCLEOTIDE SEQUENCE</scope>
    <source>
        <strain evidence="7">CBS 7841</strain>
    </source>
</reference>
<evidence type="ECO:0000256" key="1">
    <source>
        <dbReference type="ARBA" id="ARBA00022723"/>
    </source>
</evidence>
<evidence type="ECO:0000313" key="7">
    <source>
        <dbReference type="EMBL" id="WVN85881.1"/>
    </source>
</evidence>
<gene>
    <name evidence="7" type="ORF">L203_101033</name>
</gene>
<dbReference type="AlphaFoldDB" id="A0AAJ8JP85"/>
<dbReference type="GO" id="GO:0016235">
    <property type="term" value="C:aggresome"/>
    <property type="evidence" value="ECO:0007669"/>
    <property type="project" value="TreeGrafter"/>
</dbReference>
<dbReference type="PROSITE" id="PS01357">
    <property type="entry name" value="ZF_ZZ_1"/>
    <property type="match status" value="2"/>
</dbReference>